<organism evidence="2 3">
    <name type="scientific">Acidithiobacillus thiooxidans</name>
    <name type="common">Thiobacillus thiooxidans</name>
    <dbReference type="NCBI Taxonomy" id="930"/>
    <lineage>
        <taxon>Bacteria</taxon>
        <taxon>Pseudomonadati</taxon>
        <taxon>Pseudomonadota</taxon>
        <taxon>Acidithiobacillia</taxon>
        <taxon>Acidithiobacillales</taxon>
        <taxon>Acidithiobacillaceae</taxon>
        <taxon>Acidithiobacillus</taxon>
    </lineage>
</organism>
<dbReference type="OrthoDB" id="267757at2"/>
<dbReference type="RefSeq" id="WP_065974697.1">
    <property type="nucleotide sequence ID" value="NZ_LWRY01000293.1"/>
</dbReference>
<dbReference type="EMBL" id="LWRY01000293">
    <property type="protein sequence ID" value="OCX67878.1"/>
    <property type="molecule type" value="Genomic_DNA"/>
</dbReference>
<comment type="caution">
    <text evidence="2">The sequence shown here is derived from an EMBL/GenBank/DDBJ whole genome shotgun (WGS) entry which is preliminary data.</text>
</comment>
<sequence>MQKYLKKNFSAKTLAKRGNVMKMEQCKQAPIQETFGFMIADQESPESDAISCMAPKSVVGLSDLEGMNEVANKDAEMRKAVMRKDVDENISSKTFAKSEKVMNAEKTTQVPTPENLDVMPPDQAMPETSTSSGAAPNPFDPSHFAVPTTVTGAFDVVKQLVTCPVRKPNRREFVRIHPEFSLRVFILELKEERETYLVEPSVVAGLSDETRIVTLHLAVNPQGAIFLWPVPEPRLDGKENDWWTSTRIAAQRARTVWIRMVANMSLGAYDVFVAAGALGNPIWPDQTMAEILQVAFGDRYIIWDLDHPVVRRLRGLE</sequence>
<dbReference type="AlphaFoldDB" id="A0A1C2IYH0"/>
<name>A0A1C2IYH0_ACITH</name>
<proteinExistence type="predicted"/>
<evidence type="ECO:0000313" key="3">
    <source>
        <dbReference type="Proteomes" id="UP000095008"/>
    </source>
</evidence>
<evidence type="ECO:0000256" key="1">
    <source>
        <dbReference type="SAM" id="MobiDB-lite"/>
    </source>
</evidence>
<reference evidence="2" key="1">
    <citation type="journal article" date="2016" name="Int. J. Mol. Sci.">
        <title>Comparative genomics of the extreme acidophile Acidithiobacillus thiooxidans reveals intraspecific divergence and niche adaptation.</title>
        <authorList>
            <person name="Zhang X."/>
            <person name="Feng X."/>
            <person name="Tao J."/>
            <person name="Ma L."/>
            <person name="Xiao Y."/>
            <person name="Liang Y."/>
            <person name="Liu X."/>
            <person name="Yin H."/>
        </authorList>
    </citation>
    <scope>NUCLEOTIDE SEQUENCE [LARGE SCALE GENOMIC DNA]</scope>
    <source>
        <strain evidence="2">DXS-W</strain>
    </source>
</reference>
<accession>A0A1C2IYH0</accession>
<evidence type="ECO:0000313" key="2">
    <source>
        <dbReference type="EMBL" id="OCX67878.1"/>
    </source>
</evidence>
<protein>
    <submittedName>
        <fullName evidence="2">Uncharacterized protein</fullName>
    </submittedName>
</protein>
<gene>
    <name evidence="2" type="ORF">A6M23_19725</name>
</gene>
<keyword evidence="3" id="KW-1185">Reference proteome</keyword>
<feature type="region of interest" description="Disordered" evidence="1">
    <location>
        <begin position="101"/>
        <end position="136"/>
    </location>
</feature>
<dbReference type="Proteomes" id="UP000095008">
    <property type="component" value="Unassembled WGS sequence"/>
</dbReference>